<reference evidence="1 2" key="1">
    <citation type="submission" date="2013-05" db="EMBL/GenBank/DDBJ databases">
        <title>Draft genome sequence of Rubidibacter lacunae KORDI 51-2.</title>
        <authorList>
            <person name="Choi D.H."/>
            <person name="Noh J.H."/>
            <person name="Kwon K.-K."/>
            <person name="Lee J.-H."/>
            <person name="Ryu J.-Y."/>
        </authorList>
    </citation>
    <scope>NUCLEOTIDE SEQUENCE [LARGE SCALE GENOMIC DNA]</scope>
    <source>
        <strain evidence="1 2">KORDI 51-2</strain>
    </source>
</reference>
<dbReference type="AlphaFoldDB" id="U5DQG3"/>
<dbReference type="eggNOG" id="COG2931">
    <property type="taxonomic scope" value="Bacteria"/>
</dbReference>
<keyword evidence="2" id="KW-1185">Reference proteome</keyword>
<dbReference type="Proteomes" id="UP000016960">
    <property type="component" value="Unassembled WGS sequence"/>
</dbReference>
<sequence>MAYLLDEDTVRVVYQSESYATLSSSESETYGWVMDSGATFTGSHVHTIDYNREGFADFLNNDSPASEIFEGSGKLFSTVYNVFGEIVDGKNFDPTDLSAKWGNQTLADGTVIEFDSGEPSDINPQGDQRLTQGDWFFHSFCGAYYEQANKYGDGIGLEDDVYLMGEEWNIGQLFEEAAAAAGITEENARLGSGQDFFTTTMGLASMVVDVANETAYTVPALGQGGFEKILPMNPGSEDYVVFVLAGYNLEIEPQPMTIYIGKKGVDAQGNPLAEDANERDSFLGRNGLLYGQVYGMALDGATYESLGIEDVDVDTKMLDDYVKDADAPNSFGARYYPTSYRWDGFDTPENANETEIFLWEQDGDVLEDGSTESNQQPGGGVEAGGFTYFNGDSKTEHPAVDPDPTKHRFVQNLTVPSAQLGVELTDLVNELANNDADGNGLPDFISADVTRILAGVDGALTLETGGKGAGHIGKENPDGSLTHAIHIEDGEARMDQPDGLQWVKAADGDYLIVDEDSGNDAGERKYVLPINGDSLELVEPNTGYFLASAGGSDNPRGLAGVAAIPETFTRATSSEFSGSWAVTHLVEKNPETGEFYTQEDIAGTGAQEIISSVPLSEQTFIGVVQHRGESSGIIAERQADQGGQIFQFNISEPLKAAVVGPIPAFGTMGPDPLDSAITDFDGEKAAVFGGAGDDLIDNSTSGGSRLYGGSGANEILVGTGDRAIGGNGPDILDSVAGGGDNRLYGLSGNDDFFLGANNRASGGEGEDRFFFPNGGGNNVITGGGDADQFWVASAILPKASNIFTDFTMGQDVIGIAGIDGITEFSDLSIGGETDATISALGVQLATLLGVPGADLTATDFVIA</sequence>
<dbReference type="InParanoid" id="U5DQG3"/>
<dbReference type="SUPFAM" id="SSF51120">
    <property type="entry name" value="beta-Roll"/>
    <property type="match status" value="1"/>
</dbReference>
<proteinExistence type="predicted"/>
<evidence type="ECO:0000313" key="1">
    <source>
        <dbReference type="EMBL" id="ERN42859.1"/>
    </source>
</evidence>
<dbReference type="PRINTS" id="PR00313">
    <property type="entry name" value="CABNDNGRPT"/>
</dbReference>
<comment type="caution">
    <text evidence="1">The sequence shown here is derived from an EMBL/GenBank/DDBJ whole genome shotgun (WGS) entry which is preliminary data.</text>
</comment>
<dbReference type="InterPro" id="IPR011049">
    <property type="entry name" value="Serralysin-like_metalloprot_C"/>
</dbReference>
<name>U5DQG3_9CHRO</name>
<accession>U5DQG3</accession>
<organism evidence="1 2">
    <name type="scientific">Rubidibacter lacunae KORDI 51-2</name>
    <dbReference type="NCBI Taxonomy" id="582515"/>
    <lineage>
        <taxon>Bacteria</taxon>
        <taxon>Bacillati</taxon>
        <taxon>Cyanobacteriota</taxon>
        <taxon>Cyanophyceae</taxon>
        <taxon>Oscillatoriophycideae</taxon>
        <taxon>Chroococcales</taxon>
        <taxon>Aphanothecaceae</taxon>
        <taxon>Rubidibacter</taxon>
    </lineage>
</organism>
<dbReference type="RefSeq" id="WP_022604185.1">
    <property type="nucleotide sequence ID" value="NZ_ASSJ01000005.1"/>
</dbReference>
<protein>
    <submittedName>
        <fullName evidence="1">Uncharacterized protein</fullName>
    </submittedName>
</protein>
<dbReference type="STRING" id="582515.KR51_00003850"/>
<dbReference type="PATRIC" id="fig|582515.4.peg.430"/>
<gene>
    <name evidence="1" type="ORF">KR51_00003850</name>
</gene>
<dbReference type="EMBL" id="ASSJ01000005">
    <property type="protein sequence ID" value="ERN42859.1"/>
    <property type="molecule type" value="Genomic_DNA"/>
</dbReference>
<evidence type="ECO:0000313" key="2">
    <source>
        <dbReference type="Proteomes" id="UP000016960"/>
    </source>
</evidence>